<feature type="transmembrane region" description="Helical" evidence="6">
    <location>
        <begin position="457"/>
        <end position="477"/>
    </location>
</feature>
<proteinExistence type="predicted"/>
<feature type="transmembrane region" description="Helical" evidence="6">
    <location>
        <begin position="483"/>
        <end position="503"/>
    </location>
</feature>
<feature type="transmembrane region" description="Helical" evidence="6">
    <location>
        <begin position="265"/>
        <end position="287"/>
    </location>
</feature>
<feature type="transmembrane region" description="Helical" evidence="6">
    <location>
        <begin position="179"/>
        <end position="201"/>
    </location>
</feature>
<comment type="subcellular location">
    <subcellularLocation>
        <location evidence="1">Membrane</location>
        <topology evidence="1">Multi-pass membrane protein</topology>
    </subcellularLocation>
</comment>
<evidence type="ECO:0000313" key="8">
    <source>
        <dbReference type="Proteomes" id="UP001642405"/>
    </source>
</evidence>
<keyword evidence="3 6" id="KW-1133">Transmembrane helix</keyword>
<feature type="region of interest" description="Disordered" evidence="5">
    <location>
        <begin position="28"/>
        <end position="70"/>
    </location>
</feature>
<feature type="transmembrane region" description="Helical" evidence="6">
    <location>
        <begin position="524"/>
        <end position="544"/>
    </location>
</feature>
<feature type="compositionally biased region" description="Polar residues" evidence="5">
    <location>
        <begin position="31"/>
        <end position="44"/>
    </location>
</feature>
<dbReference type="Gene3D" id="1.20.1250.20">
    <property type="entry name" value="MFS general substrate transporter like domains"/>
    <property type="match status" value="2"/>
</dbReference>
<keyword evidence="8" id="KW-1185">Reference proteome</keyword>
<feature type="transmembrane region" description="Helical" evidence="6">
    <location>
        <begin position="351"/>
        <end position="371"/>
    </location>
</feature>
<feature type="transmembrane region" description="Helical" evidence="6">
    <location>
        <begin position="433"/>
        <end position="450"/>
    </location>
</feature>
<dbReference type="Pfam" id="PF07690">
    <property type="entry name" value="MFS_1"/>
    <property type="match status" value="1"/>
</dbReference>
<feature type="transmembrane region" description="Helical" evidence="6">
    <location>
        <begin position="237"/>
        <end position="259"/>
    </location>
</feature>
<dbReference type="EMBL" id="CAWUHB010000074">
    <property type="protein sequence ID" value="CAK7233476.1"/>
    <property type="molecule type" value="Genomic_DNA"/>
</dbReference>
<feature type="transmembrane region" description="Helical" evidence="6">
    <location>
        <begin position="391"/>
        <end position="413"/>
    </location>
</feature>
<dbReference type="InterPro" id="IPR011701">
    <property type="entry name" value="MFS"/>
</dbReference>
<comment type="caution">
    <text evidence="7">The sequence shown here is derived from an EMBL/GenBank/DDBJ whole genome shotgun (WGS) entry which is preliminary data.</text>
</comment>
<feature type="transmembrane region" description="Helical" evidence="6">
    <location>
        <begin position="596"/>
        <end position="617"/>
    </location>
</feature>
<dbReference type="PANTHER" id="PTHR23501:SF107">
    <property type="entry name" value="TRANSPORTER, PUTATIVE (AFU_ORTHOLOGUE AFUA_7G04730)-RELATED"/>
    <property type="match status" value="1"/>
</dbReference>
<evidence type="ECO:0000256" key="2">
    <source>
        <dbReference type="ARBA" id="ARBA00022692"/>
    </source>
</evidence>
<evidence type="ECO:0000256" key="5">
    <source>
        <dbReference type="SAM" id="MobiDB-lite"/>
    </source>
</evidence>
<feature type="transmembrane region" description="Helical" evidence="6">
    <location>
        <begin position="207"/>
        <end position="225"/>
    </location>
</feature>
<evidence type="ECO:0000256" key="6">
    <source>
        <dbReference type="SAM" id="Phobius"/>
    </source>
</evidence>
<feature type="transmembrane region" description="Helical" evidence="6">
    <location>
        <begin position="146"/>
        <end position="167"/>
    </location>
</feature>
<evidence type="ECO:0000313" key="7">
    <source>
        <dbReference type="EMBL" id="CAK7233476.1"/>
    </source>
</evidence>
<feature type="transmembrane region" description="Helical" evidence="6">
    <location>
        <begin position="316"/>
        <end position="339"/>
    </location>
</feature>
<name>A0ABP0CQ30_9PEZI</name>
<accession>A0ABP0CQ30</accession>
<evidence type="ECO:0000256" key="1">
    <source>
        <dbReference type="ARBA" id="ARBA00004141"/>
    </source>
</evidence>
<keyword evidence="2 6" id="KW-0812">Transmembrane</keyword>
<dbReference type="Proteomes" id="UP001642405">
    <property type="component" value="Unassembled WGS sequence"/>
</dbReference>
<organism evidence="7 8">
    <name type="scientific">Sporothrix curviconia</name>
    <dbReference type="NCBI Taxonomy" id="1260050"/>
    <lineage>
        <taxon>Eukaryota</taxon>
        <taxon>Fungi</taxon>
        <taxon>Dikarya</taxon>
        <taxon>Ascomycota</taxon>
        <taxon>Pezizomycotina</taxon>
        <taxon>Sordariomycetes</taxon>
        <taxon>Sordariomycetidae</taxon>
        <taxon>Ophiostomatales</taxon>
        <taxon>Ophiostomataceae</taxon>
        <taxon>Sporothrix</taxon>
    </lineage>
</organism>
<reference evidence="7 8" key="1">
    <citation type="submission" date="2024-01" db="EMBL/GenBank/DDBJ databases">
        <authorList>
            <person name="Allen C."/>
            <person name="Tagirdzhanova G."/>
        </authorList>
    </citation>
    <scope>NUCLEOTIDE SEQUENCE [LARGE SCALE GENOMIC DNA]</scope>
</reference>
<protein>
    <submittedName>
        <fullName evidence="7">Siderochrome iron transporter 2</fullName>
    </submittedName>
</protein>
<feature type="transmembrane region" description="Helical" evidence="6">
    <location>
        <begin position="116"/>
        <end position="140"/>
    </location>
</feature>
<dbReference type="PANTHER" id="PTHR23501">
    <property type="entry name" value="MAJOR FACILITATOR SUPERFAMILY"/>
    <property type="match status" value="1"/>
</dbReference>
<gene>
    <name evidence="7" type="primary">SIT2</name>
    <name evidence="7" type="ORF">SCUCBS95973_008607</name>
</gene>
<keyword evidence="4 6" id="KW-0472">Membrane</keyword>
<evidence type="ECO:0000256" key="3">
    <source>
        <dbReference type="ARBA" id="ARBA00022989"/>
    </source>
</evidence>
<dbReference type="SUPFAM" id="SSF103473">
    <property type="entry name" value="MFS general substrate transporter"/>
    <property type="match status" value="1"/>
</dbReference>
<sequence>MSVFQNIRGRNKGVDDLVVGRLSGELAEPQAMTTGAETTGNTGVLTGDPEKRGTGASAGDAYNSGDDSSRLSLEERNELEIQKHGHEVTRDAALGVQKAEAAALVWTRKQMVGTYLWIWVCYFTLALQQSILSNVTYYAYADFQAAPQLATAYILSSVIGSVLKLPIAKVLNVWGRAEGFLFFVVIYLLGMIVIASCTGPSGYAAGYVLYWIGYDALYFIMDVFVADTSGLRNRAFAFAFVSTPFICTAFTGPLAAQAFLDHSTWRWAIGAFCIIMVFIFTPLGVIFKFFQHKAEKQGLFVREKSGRTRMQSFVHYIHEFDIVGGLILMAAWVLFLLPFSMRTNGRTEYKSATFIAMVVIGILLFPTFYVWERYFARTHFIRYELFKKRTVVGACMLAGVLYYSFDAWDLSYYTFIEVVYDLNVSKTGYMTQIYNIGSCFWGVVFGIYVRQTKHFKWACLCFGLVMQILGSGLMIRFRGQDSNIGFIIMCQIFIAFGGGTLVIGQSMAVMAAADRDGVPMMLALLYLFNGFGGSIGYAVSQAIYNNRFPSALSSRLPADMQDQIETIINGGAAVQMTYPMGSATREAINYAWGQSQRINCISSTAMLALGIPAILLWKNYNINRQQNKGTVL</sequence>
<dbReference type="InterPro" id="IPR036259">
    <property type="entry name" value="MFS_trans_sf"/>
</dbReference>
<evidence type="ECO:0000256" key="4">
    <source>
        <dbReference type="ARBA" id="ARBA00023136"/>
    </source>
</evidence>